<dbReference type="SUPFAM" id="SSF56925">
    <property type="entry name" value="OMPA-like"/>
    <property type="match status" value="1"/>
</dbReference>
<sequence>MKLKYAVLGLAVVMGFASAAQASQTDYFWGIDAGYTLPDTGNMKFKNVVIDDGVSMDESGQYSTSGGLALGLYGGVVLNEHHKLSFGYRADSSIQNLEASEEEDNTLSTIHEFYTRYDYLVPITNALDWTVGGTLGYEQAKVGEVLKPKGFLYGAQTGLEYRFTHWLIGTDVAYVKHGMEDGIKNEFGEVNVSFDDELQLMTHIEYRY</sequence>
<keyword evidence="3" id="KW-1185">Reference proteome</keyword>
<dbReference type="Proteomes" id="UP001155586">
    <property type="component" value="Unassembled WGS sequence"/>
</dbReference>
<evidence type="ECO:0000256" key="1">
    <source>
        <dbReference type="SAM" id="SignalP"/>
    </source>
</evidence>
<evidence type="ECO:0000313" key="2">
    <source>
        <dbReference type="EMBL" id="MCW8334033.1"/>
    </source>
</evidence>
<dbReference type="Gene3D" id="2.40.160.20">
    <property type="match status" value="1"/>
</dbReference>
<evidence type="ECO:0000313" key="3">
    <source>
        <dbReference type="Proteomes" id="UP001155586"/>
    </source>
</evidence>
<feature type="chain" id="PRO_5040907014" description="Outer membrane protein beta-barrel domain-containing protein" evidence="1">
    <location>
        <begin position="23"/>
        <end position="208"/>
    </location>
</feature>
<accession>A0A9X3HRJ9</accession>
<dbReference type="InterPro" id="IPR011250">
    <property type="entry name" value="OMP/PagP_B-barrel"/>
</dbReference>
<dbReference type="AlphaFoldDB" id="A0A9X3HRJ9"/>
<feature type="signal peptide" evidence="1">
    <location>
        <begin position="1"/>
        <end position="22"/>
    </location>
</feature>
<keyword evidence="1" id="KW-0732">Signal</keyword>
<gene>
    <name evidence="2" type="ORF">MD483_09385</name>
</gene>
<evidence type="ECO:0008006" key="4">
    <source>
        <dbReference type="Google" id="ProtNLM"/>
    </source>
</evidence>
<comment type="caution">
    <text evidence="2">The sequence shown here is derived from an EMBL/GenBank/DDBJ whole genome shotgun (WGS) entry which is preliminary data.</text>
</comment>
<dbReference type="EMBL" id="JAKRRX010000043">
    <property type="protein sequence ID" value="MCW8334033.1"/>
    <property type="molecule type" value="Genomic_DNA"/>
</dbReference>
<organism evidence="2 3">
    <name type="scientific">Vibrio paucivorans</name>
    <dbReference type="NCBI Taxonomy" id="2829489"/>
    <lineage>
        <taxon>Bacteria</taxon>
        <taxon>Pseudomonadati</taxon>
        <taxon>Pseudomonadota</taxon>
        <taxon>Gammaproteobacteria</taxon>
        <taxon>Vibrionales</taxon>
        <taxon>Vibrionaceae</taxon>
        <taxon>Vibrio</taxon>
    </lineage>
</organism>
<reference evidence="2" key="1">
    <citation type="submission" date="2022-02" db="EMBL/GenBank/DDBJ databases">
        <title>Vibrio sp. nov., a new bacterium isolated from Bohai sea, China.</title>
        <authorList>
            <person name="Yuan Y."/>
        </authorList>
    </citation>
    <scope>NUCLEOTIDE SEQUENCE</scope>
    <source>
        <strain evidence="2">DBSS07</strain>
    </source>
</reference>
<dbReference type="RefSeq" id="WP_265687441.1">
    <property type="nucleotide sequence ID" value="NZ_JAKRRX010000043.1"/>
</dbReference>
<protein>
    <recommendedName>
        <fullName evidence="4">Outer membrane protein beta-barrel domain-containing protein</fullName>
    </recommendedName>
</protein>
<proteinExistence type="predicted"/>
<name>A0A9X3HRJ9_9VIBR</name>